<dbReference type="InterPro" id="IPR009003">
    <property type="entry name" value="Peptidase_S1_PA"/>
</dbReference>
<dbReference type="Gene3D" id="2.40.10.10">
    <property type="entry name" value="Trypsin-like serine proteases"/>
    <property type="match status" value="1"/>
</dbReference>
<protein>
    <submittedName>
        <fullName evidence="3">Trypsin-like peptidase domain-containing protein</fullName>
    </submittedName>
</protein>
<evidence type="ECO:0000313" key="3">
    <source>
        <dbReference type="EMBL" id="SIR07439.1"/>
    </source>
</evidence>
<dbReference type="STRING" id="1198245.SAMN05444858_10666"/>
<dbReference type="EMBL" id="FTNF01000006">
    <property type="protein sequence ID" value="SIR07439.1"/>
    <property type="molecule type" value="Genomic_DNA"/>
</dbReference>
<keyword evidence="2" id="KW-0472">Membrane</keyword>
<feature type="region of interest" description="Disordered" evidence="1">
    <location>
        <begin position="158"/>
        <end position="200"/>
    </location>
</feature>
<organism evidence="3 4">
    <name type="scientific">Micromonospora avicenniae</name>
    <dbReference type="NCBI Taxonomy" id="1198245"/>
    <lineage>
        <taxon>Bacteria</taxon>
        <taxon>Bacillati</taxon>
        <taxon>Actinomycetota</taxon>
        <taxon>Actinomycetes</taxon>
        <taxon>Micromonosporales</taxon>
        <taxon>Micromonosporaceae</taxon>
        <taxon>Micromonospora</taxon>
    </lineage>
</organism>
<dbReference type="InterPro" id="IPR043504">
    <property type="entry name" value="Peptidase_S1_PA_chymotrypsin"/>
</dbReference>
<dbReference type="AlphaFoldDB" id="A0A1N6XYZ6"/>
<keyword evidence="2" id="KW-0812">Transmembrane</keyword>
<feature type="region of interest" description="Disordered" evidence="1">
    <location>
        <begin position="105"/>
        <end position="141"/>
    </location>
</feature>
<feature type="transmembrane region" description="Helical" evidence="2">
    <location>
        <begin position="597"/>
        <end position="621"/>
    </location>
</feature>
<dbReference type="Proteomes" id="UP000186004">
    <property type="component" value="Unassembled WGS sequence"/>
</dbReference>
<evidence type="ECO:0000256" key="2">
    <source>
        <dbReference type="SAM" id="Phobius"/>
    </source>
</evidence>
<feature type="transmembrane region" description="Helical" evidence="2">
    <location>
        <begin position="206"/>
        <end position="227"/>
    </location>
</feature>
<feature type="compositionally biased region" description="Low complexity" evidence="1">
    <location>
        <begin position="105"/>
        <end position="121"/>
    </location>
</feature>
<name>A0A1N6XYZ6_9ACTN</name>
<feature type="region of interest" description="Disordered" evidence="1">
    <location>
        <begin position="229"/>
        <end position="248"/>
    </location>
</feature>
<accession>A0A1N6XYZ6</accession>
<evidence type="ECO:0000256" key="1">
    <source>
        <dbReference type="SAM" id="MobiDB-lite"/>
    </source>
</evidence>
<dbReference type="Pfam" id="PF13365">
    <property type="entry name" value="Trypsin_2"/>
    <property type="match status" value="1"/>
</dbReference>
<sequence>MQPEGLYRFTHALGGSPVGKAWAATDEHGRLVTVAVLDAAVAETPGWREAFAAAAESLGEISEDFTYTYADFSAAAPWVAYPAAAGSSAEMLFRALGVDYTPVPTSAPPSVSAAPTSAPPVSGIPQQVSGPPIPVSGAPEPAAHMSQVAWAAHSAPVSGQPAATQPAFEAQSPAPVAGSVPPQDPFGAPGRRIQPSEGPKQRIGPLVAVIALILVAVIGSGVGVWAVSTGSPSGSTGARPEPTASPAAPGLKPWAEAMLHSPEERALATAAPSMVFVEVILTGYVRNKQGNTLLRQQPVTFNRRCTGFVVNHDGHVLTNGQCVQPTPDIMLSGALSALANALVSEGTLKPADVNSFTRSRMKTTAFTGESPSSPPEVKVYGQLNVAKGSATAAPAIGATVVKALPLEEGNLAVVKLAQENLPVAEVNTGATIAEGSPFVVMGYNTSDTNFRDATYTVVSKPVTVTSVGNQPTGPIYRINEDIGIYSRGGIAMDAEGRVIGMLDNDILRPDRANRVVVPVSTMVGLLSAAGVNNSLGEADRLYRSGLEAYFKGDLGTAIDRFDQSNATSPANALAQAYRQAAVDSGGSKAGTSERPAWAVPLLAASGAIAVVGLAVLVVLIVRRRRGSWG</sequence>
<keyword evidence="4" id="KW-1185">Reference proteome</keyword>
<dbReference type="SUPFAM" id="SSF50494">
    <property type="entry name" value="Trypsin-like serine proteases"/>
    <property type="match status" value="1"/>
</dbReference>
<keyword evidence="2" id="KW-1133">Transmembrane helix</keyword>
<reference evidence="3 4" key="1">
    <citation type="submission" date="2017-01" db="EMBL/GenBank/DDBJ databases">
        <authorList>
            <person name="Mah S.A."/>
            <person name="Swanson W.J."/>
            <person name="Moy G.W."/>
            <person name="Vacquier V.D."/>
        </authorList>
    </citation>
    <scope>NUCLEOTIDE SEQUENCE [LARGE SCALE GENOMIC DNA]</scope>
    <source>
        <strain evidence="3 4">DSM 45758</strain>
    </source>
</reference>
<evidence type="ECO:0000313" key="4">
    <source>
        <dbReference type="Proteomes" id="UP000186004"/>
    </source>
</evidence>
<gene>
    <name evidence="3" type="ORF">SAMN05444858_10666</name>
</gene>
<proteinExistence type="predicted"/>